<dbReference type="EMBL" id="MFTT01000028">
    <property type="protein sequence ID" value="OGI69300.1"/>
    <property type="molecule type" value="Genomic_DNA"/>
</dbReference>
<comment type="caution">
    <text evidence="1">The sequence shown here is derived from an EMBL/GenBank/DDBJ whole genome shotgun (WGS) entry which is preliminary data.</text>
</comment>
<accession>A0A1F6VI28</accession>
<name>A0A1F6VI28_9BACT</name>
<gene>
    <name evidence="1" type="ORF">A2824_00880</name>
</gene>
<protein>
    <submittedName>
        <fullName evidence="1">Uncharacterized protein</fullName>
    </submittedName>
</protein>
<proteinExistence type="predicted"/>
<evidence type="ECO:0000313" key="2">
    <source>
        <dbReference type="Proteomes" id="UP000178059"/>
    </source>
</evidence>
<dbReference type="Proteomes" id="UP000178059">
    <property type="component" value="Unassembled WGS sequence"/>
</dbReference>
<sequence length="59" mass="6812">MSKKETSTNQGPTYFQIGIIVDKTNATKHVQDDMQVFSPDYYESKKKLEALEKKEVKKS</sequence>
<dbReference type="AlphaFoldDB" id="A0A1F6VI28"/>
<organism evidence="1 2">
    <name type="scientific">Candidatus Nomurabacteria bacterium RIFCSPHIGHO2_01_FULL_42_16</name>
    <dbReference type="NCBI Taxonomy" id="1801743"/>
    <lineage>
        <taxon>Bacteria</taxon>
        <taxon>Candidatus Nomuraibacteriota</taxon>
    </lineage>
</organism>
<evidence type="ECO:0000313" key="1">
    <source>
        <dbReference type="EMBL" id="OGI69300.1"/>
    </source>
</evidence>
<reference evidence="1 2" key="1">
    <citation type="journal article" date="2016" name="Nat. Commun.">
        <title>Thousands of microbial genomes shed light on interconnected biogeochemical processes in an aquifer system.</title>
        <authorList>
            <person name="Anantharaman K."/>
            <person name="Brown C.T."/>
            <person name="Hug L.A."/>
            <person name="Sharon I."/>
            <person name="Castelle C.J."/>
            <person name="Probst A.J."/>
            <person name="Thomas B.C."/>
            <person name="Singh A."/>
            <person name="Wilkins M.J."/>
            <person name="Karaoz U."/>
            <person name="Brodie E.L."/>
            <person name="Williams K.H."/>
            <person name="Hubbard S.S."/>
            <person name="Banfield J.F."/>
        </authorList>
    </citation>
    <scope>NUCLEOTIDE SEQUENCE [LARGE SCALE GENOMIC DNA]</scope>
</reference>